<evidence type="ECO:0000256" key="2">
    <source>
        <dbReference type="ARBA" id="ARBA00023287"/>
    </source>
</evidence>
<keyword evidence="3" id="KW-1133">Transmembrane helix</keyword>
<dbReference type="Proteomes" id="UP001519293">
    <property type="component" value="Unassembled WGS sequence"/>
</dbReference>
<evidence type="ECO:0000313" key="4">
    <source>
        <dbReference type="EMBL" id="MBP2240599.1"/>
    </source>
</evidence>
<reference evidence="4 5" key="1">
    <citation type="submission" date="2021-03" db="EMBL/GenBank/DDBJ databases">
        <title>Genomic Encyclopedia of Type Strains, Phase IV (KMG-IV): sequencing the most valuable type-strain genomes for metagenomic binning, comparative biology and taxonomic classification.</title>
        <authorList>
            <person name="Goeker M."/>
        </authorList>
    </citation>
    <scope>NUCLEOTIDE SEQUENCE [LARGE SCALE GENOMIC DNA]</scope>
    <source>
        <strain evidence="4 5">DSM 26675</strain>
    </source>
</reference>
<keyword evidence="3" id="KW-0812">Transmembrane</keyword>
<sequence length="165" mass="19226">MNYKKIFANSRGFTLIEILLSLTILGIIIIGSMQFFSQAYTYTNMNQKKTAAVNVARNALMYIEKENFIIVRDVFEKNPDEELTIKICEQKYKSFWKDKPIDSSCEDITINNVKYNVSIRADKILDPHDSTYSFYVPLKVNVHWTINRKEHTTELDGAIKSEDIR</sequence>
<evidence type="ECO:0000256" key="3">
    <source>
        <dbReference type="SAM" id="Phobius"/>
    </source>
</evidence>
<protein>
    <submittedName>
        <fullName evidence="4">Prepilin-type N-terminal cleavage/methylation domain-containing protein</fullName>
    </submittedName>
</protein>
<keyword evidence="3" id="KW-0472">Membrane</keyword>
<accession>A0ABS4RE61</accession>
<organism evidence="4 5">
    <name type="scientific">Cytobacillus eiseniae</name>
    <dbReference type="NCBI Taxonomy" id="762947"/>
    <lineage>
        <taxon>Bacteria</taxon>
        <taxon>Bacillati</taxon>
        <taxon>Bacillota</taxon>
        <taxon>Bacilli</taxon>
        <taxon>Bacillales</taxon>
        <taxon>Bacillaceae</taxon>
        <taxon>Cytobacillus</taxon>
    </lineage>
</organism>
<name>A0ABS4RE61_9BACI</name>
<comment type="caution">
    <text evidence="4">The sequence shown here is derived from an EMBL/GenBank/DDBJ whole genome shotgun (WGS) entry which is preliminary data.</text>
</comment>
<dbReference type="InterPro" id="IPR012902">
    <property type="entry name" value="N_methyl_site"/>
</dbReference>
<dbReference type="RefSeq" id="WP_066396415.1">
    <property type="nucleotide sequence ID" value="NZ_JAGIKZ010000004.1"/>
</dbReference>
<dbReference type="PROSITE" id="PS00409">
    <property type="entry name" value="PROKAR_NTER_METHYL"/>
    <property type="match status" value="1"/>
</dbReference>
<keyword evidence="5" id="KW-1185">Reference proteome</keyword>
<comment type="subcellular location">
    <subcellularLocation>
        <location evidence="1">Cell surface</location>
    </subcellularLocation>
</comment>
<evidence type="ECO:0000313" key="5">
    <source>
        <dbReference type="Proteomes" id="UP001519293"/>
    </source>
</evidence>
<evidence type="ECO:0000256" key="1">
    <source>
        <dbReference type="ARBA" id="ARBA00004241"/>
    </source>
</evidence>
<keyword evidence="2" id="KW-0178">Competence</keyword>
<gene>
    <name evidence="4" type="ORF">J2Z40_001156</name>
</gene>
<feature type="transmembrane region" description="Helical" evidence="3">
    <location>
        <begin position="12"/>
        <end position="36"/>
    </location>
</feature>
<dbReference type="NCBIfam" id="TIGR02532">
    <property type="entry name" value="IV_pilin_GFxxxE"/>
    <property type="match status" value="1"/>
</dbReference>
<dbReference type="Pfam" id="PF07963">
    <property type="entry name" value="N_methyl"/>
    <property type="match status" value="1"/>
</dbReference>
<dbReference type="EMBL" id="JAGIKZ010000004">
    <property type="protein sequence ID" value="MBP2240599.1"/>
    <property type="molecule type" value="Genomic_DNA"/>
</dbReference>
<proteinExistence type="predicted"/>